<reference evidence="2" key="1">
    <citation type="journal article" date="2019" name="Int. J. Syst. Evol. Microbiol.">
        <title>The Global Catalogue of Microorganisms (GCM) 10K type strain sequencing project: providing services to taxonomists for standard genome sequencing and annotation.</title>
        <authorList>
            <consortium name="The Broad Institute Genomics Platform"/>
            <consortium name="The Broad Institute Genome Sequencing Center for Infectious Disease"/>
            <person name="Wu L."/>
            <person name="Ma J."/>
        </authorList>
    </citation>
    <scope>NUCLEOTIDE SEQUENCE [LARGE SCALE GENOMIC DNA]</scope>
    <source>
        <strain evidence="2">CGMCC 1.18575</strain>
    </source>
</reference>
<keyword evidence="2" id="KW-1185">Reference proteome</keyword>
<sequence length="149" mass="16920">MKTMKSEAKVRIYYSSFGDGHLQAALALQQSFASMGIHRVTLIDLFAEAYPRLDVISRYFYLRSAVHFPWLYGLLYKISNRPTNGWLGRFFQFSLDPSHAESMKAAMETVRRSDSAYRISSKVSTYCGLAEELRPITANGERKAVGVHV</sequence>
<evidence type="ECO:0008006" key="3">
    <source>
        <dbReference type="Google" id="ProtNLM"/>
    </source>
</evidence>
<evidence type="ECO:0000313" key="2">
    <source>
        <dbReference type="Proteomes" id="UP001596113"/>
    </source>
</evidence>
<name>A0ABW0I1T5_9BACL</name>
<comment type="caution">
    <text evidence="1">The sequence shown here is derived from an EMBL/GenBank/DDBJ whole genome shotgun (WGS) entry which is preliminary data.</text>
</comment>
<evidence type="ECO:0000313" key="1">
    <source>
        <dbReference type="EMBL" id="MFC5406047.1"/>
    </source>
</evidence>
<proteinExistence type="predicted"/>
<protein>
    <recommendedName>
        <fullName evidence="3">Diacylglycerol glucosyltransferase N-terminal domain-containing protein</fullName>
    </recommendedName>
</protein>
<organism evidence="1 2">
    <name type="scientific">Cohnella soli</name>
    <dbReference type="NCBI Taxonomy" id="425005"/>
    <lineage>
        <taxon>Bacteria</taxon>
        <taxon>Bacillati</taxon>
        <taxon>Bacillota</taxon>
        <taxon>Bacilli</taxon>
        <taxon>Bacillales</taxon>
        <taxon>Paenibacillaceae</taxon>
        <taxon>Cohnella</taxon>
    </lineage>
</organism>
<dbReference type="Proteomes" id="UP001596113">
    <property type="component" value="Unassembled WGS sequence"/>
</dbReference>
<dbReference type="RefSeq" id="WP_378137884.1">
    <property type="nucleotide sequence ID" value="NZ_JBHSMI010000052.1"/>
</dbReference>
<dbReference type="EMBL" id="JBHSMI010000052">
    <property type="protein sequence ID" value="MFC5406047.1"/>
    <property type="molecule type" value="Genomic_DNA"/>
</dbReference>
<gene>
    <name evidence="1" type="ORF">ACFPOF_25175</name>
</gene>
<accession>A0ABW0I1T5</accession>